<dbReference type="CDD" id="cd07736">
    <property type="entry name" value="PhnP-like_MBL-fold"/>
    <property type="match status" value="1"/>
</dbReference>
<dbReference type="SUPFAM" id="SSF56281">
    <property type="entry name" value="Metallo-hydrolase/oxidoreductase"/>
    <property type="match status" value="1"/>
</dbReference>
<keyword evidence="2" id="KW-0378">Hydrolase</keyword>
<dbReference type="Proteomes" id="UP000832034">
    <property type="component" value="Chromosome"/>
</dbReference>
<protein>
    <submittedName>
        <fullName evidence="2">Phosphonate metabolism protein PhnP</fullName>
        <ecNumber evidence="2">3.1.4.55</ecNumber>
    </submittedName>
</protein>
<dbReference type="PANTHER" id="PTHR42663">
    <property type="entry name" value="HYDROLASE C777.06C-RELATED-RELATED"/>
    <property type="match status" value="1"/>
</dbReference>
<proteinExistence type="predicted"/>
<accession>A0ABY4E8A8</accession>
<evidence type="ECO:0000259" key="1">
    <source>
        <dbReference type="SMART" id="SM00849"/>
    </source>
</evidence>
<organism evidence="2 3">
    <name type="scientific">Vitreoscilla stercoraria</name>
    <dbReference type="NCBI Taxonomy" id="61"/>
    <lineage>
        <taxon>Bacteria</taxon>
        <taxon>Pseudomonadati</taxon>
        <taxon>Pseudomonadota</taxon>
        <taxon>Betaproteobacteria</taxon>
        <taxon>Neisseriales</taxon>
        <taxon>Neisseriaceae</taxon>
        <taxon>Vitreoscilla</taxon>
    </lineage>
</organism>
<reference evidence="2" key="1">
    <citation type="submission" date="2021-12" db="EMBL/GenBank/DDBJ databases">
        <authorList>
            <person name="Veyrier F.J."/>
        </authorList>
    </citation>
    <scope>NUCLEOTIDE SEQUENCE</scope>
    <source>
        <strain evidence="2">SAG 1488-6</strain>
    </source>
</reference>
<keyword evidence="3" id="KW-1185">Reference proteome</keyword>
<dbReference type="NCBIfam" id="TIGR03307">
    <property type="entry name" value="PhnP"/>
    <property type="match status" value="1"/>
</dbReference>
<dbReference type="InterPro" id="IPR035682">
    <property type="entry name" value="PhnP_MBL"/>
</dbReference>
<feature type="domain" description="Metallo-beta-lactamase" evidence="1">
    <location>
        <begin position="38"/>
        <end position="221"/>
    </location>
</feature>
<gene>
    <name evidence="2" type="primary">phnP</name>
    <name evidence="2" type="ORF">LVJ81_07450</name>
</gene>
<evidence type="ECO:0000313" key="3">
    <source>
        <dbReference type="Proteomes" id="UP000832034"/>
    </source>
</evidence>
<dbReference type="EC" id="3.1.4.55" evidence="2"/>
<dbReference type="PANTHER" id="PTHR42663:SF6">
    <property type="entry name" value="HYDROLASE C777.06C-RELATED"/>
    <property type="match status" value="1"/>
</dbReference>
<dbReference type="InterPro" id="IPR001279">
    <property type="entry name" value="Metallo-B-lactamas"/>
</dbReference>
<dbReference type="InterPro" id="IPR036866">
    <property type="entry name" value="RibonucZ/Hydroxyglut_hydro"/>
</dbReference>
<dbReference type="Pfam" id="PF12706">
    <property type="entry name" value="Lactamase_B_2"/>
    <property type="match status" value="1"/>
</dbReference>
<dbReference type="InterPro" id="IPR017693">
    <property type="entry name" value="Phosphonate_metab_PhnP"/>
</dbReference>
<evidence type="ECO:0000313" key="2">
    <source>
        <dbReference type="EMBL" id="UOO91504.1"/>
    </source>
</evidence>
<sequence length="253" mass="28149">MMSLTLLGTGDAAQIPVYGCECFICMRAQAIKIYRRLPCSALLEVNGHKLLIDSGLTDLAERFPKGTLKHILQTHYHADHVQGLLHLRWGVGESIQVLGPHDDEGFADLLKHSGILDFSKRLAHGDAWQWQNVIVTALAMNHSKPTLGYLFDNGNSKVAYLTDTVGLPDETLAYLSGVHLDALVIDCAYPPQAKTPRNHNDFNMVQYLATVLSCKEMILTHIGHAMDEWVAHLQEPLPPKFVLAHDGMQRHFA</sequence>
<dbReference type="Gene3D" id="3.60.15.10">
    <property type="entry name" value="Ribonuclease Z/Hydroxyacylglutathione hydrolase-like"/>
    <property type="match status" value="1"/>
</dbReference>
<reference evidence="2" key="2">
    <citation type="journal article" date="2022" name="Res Sq">
        <title>Evolution of multicellular longitudinally dividing oral cavity symbionts (Neisseriaceae).</title>
        <authorList>
            <person name="Nyongesa S."/>
            <person name="Weber P."/>
            <person name="Bernet E."/>
            <person name="Pullido F."/>
            <person name="Nieckarz M."/>
            <person name="Delaby M."/>
            <person name="Nieves C."/>
            <person name="Viehboeck T."/>
            <person name="Krause N."/>
            <person name="Rivera-Millot A."/>
            <person name="Nakamura A."/>
            <person name="Vischer N."/>
            <person name="VanNieuwenhze M."/>
            <person name="Brun Y."/>
            <person name="Cava F."/>
            <person name="Bulgheresi S."/>
            <person name="Veyrier F."/>
        </authorList>
    </citation>
    <scope>NUCLEOTIDE SEQUENCE</scope>
    <source>
        <strain evidence="2">SAG 1488-6</strain>
    </source>
</reference>
<dbReference type="SMART" id="SM00849">
    <property type="entry name" value="Lactamase_B"/>
    <property type="match status" value="1"/>
</dbReference>
<dbReference type="RefSeq" id="WP_019959040.1">
    <property type="nucleotide sequence ID" value="NZ_CP091512.1"/>
</dbReference>
<name>A0ABY4E8A8_VITST</name>
<dbReference type="EMBL" id="CP091512">
    <property type="protein sequence ID" value="UOO91504.1"/>
    <property type="molecule type" value="Genomic_DNA"/>
</dbReference>
<dbReference type="GO" id="GO:0103043">
    <property type="term" value="F:phosphoribosyl 1,2-cyclic phosphate phosphodiesterase activity"/>
    <property type="evidence" value="ECO:0007669"/>
    <property type="project" value="UniProtKB-EC"/>
</dbReference>